<organism evidence="2 3">
    <name type="scientific">Lentzea albidocapillata</name>
    <dbReference type="NCBI Taxonomy" id="40571"/>
    <lineage>
        <taxon>Bacteria</taxon>
        <taxon>Bacillati</taxon>
        <taxon>Actinomycetota</taxon>
        <taxon>Actinomycetes</taxon>
        <taxon>Pseudonocardiales</taxon>
        <taxon>Pseudonocardiaceae</taxon>
        <taxon>Lentzea</taxon>
    </lineage>
</organism>
<feature type="chain" id="PRO_5038620667" description="Secreted protein" evidence="1">
    <location>
        <begin position="26"/>
        <end position="111"/>
    </location>
</feature>
<dbReference type="RefSeq" id="WP_030478354.1">
    <property type="nucleotide sequence ID" value="NZ_FWYC01000004.1"/>
</dbReference>
<keyword evidence="1" id="KW-0732">Signal</keyword>
<reference evidence="3" key="1">
    <citation type="submission" date="2017-04" db="EMBL/GenBank/DDBJ databases">
        <authorList>
            <person name="Varghese N."/>
            <person name="Submissions S."/>
        </authorList>
    </citation>
    <scope>NUCLEOTIDE SEQUENCE [LARGE SCALE GENOMIC DNA]</scope>
    <source>
        <strain evidence="3">DSM 44073</strain>
    </source>
</reference>
<dbReference type="OrthoDB" id="5186087at2"/>
<name>A0A1W2B315_9PSEU</name>
<dbReference type="eggNOG" id="ENOG502ZU4Z">
    <property type="taxonomic scope" value="Bacteria"/>
</dbReference>
<dbReference type="EMBL" id="FWYC01000004">
    <property type="protein sequence ID" value="SMC66798.1"/>
    <property type="molecule type" value="Genomic_DNA"/>
</dbReference>
<sequence>MIKKPPLATAVIGGAMLAATASVTAGEHDHHDDMSVGDNLCAAPWQWNGPLLLLHEGHTSGYAACNDNHAGGRSDISVLDNACVAPWQWTRPVEIFTVDHPYVACTGNSAG</sequence>
<protein>
    <recommendedName>
        <fullName evidence="4">Secreted protein</fullName>
    </recommendedName>
</protein>
<evidence type="ECO:0008006" key="4">
    <source>
        <dbReference type="Google" id="ProtNLM"/>
    </source>
</evidence>
<evidence type="ECO:0000313" key="2">
    <source>
        <dbReference type="EMBL" id="SMC66798.1"/>
    </source>
</evidence>
<evidence type="ECO:0000313" key="3">
    <source>
        <dbReference type="Proteomes" id="UP000192840"/>
    </source>
</evidence>
<gene>
    <name evidence="2" type="ORF">SAMN05660733_00948</name>
</gene>
<keyword evidence="3" id="KW-1185">Reference proteome</keyword>
<evidence type="ECO:0000256" key="1">
    <source>
        <dbReference type="SAM" id="SignalP"/>
    </source>
</evidence>
<dbReference type="AlphaFoldDB" id="A0A1W2B315"/>
<feature type="signal peptide" evidence="1">
    <location>
        <begin position="1"/>
        <end position="25"/>
    </location>
</feature>
<accession>A0A1W2B315</accession>
<dbReference type="Proteomes" id="UP000192840">
    <property type="component" value="Unassembled WGS sequence"/>
</dbReference>
<proteinExistence type="predicted"/>
<dbReference type="STRING" id="40571.SAMN05660733_00948"/>